<keyword evidence="3" id="KW-0687">Ribonucleoprotein</keyword>
<feature type="transmembrane region" description="Helical" evidence="4">
    <location>
        <begin position="257"/>
        <end position="279"/>
    </location>
</feature>
<accession>A0A5A7RDH8</accession>
<gene>
    <name evidence="5" type="ORF">STAS_32226</name>
</gene>
<evidence type="ECO:0000256" key="1">
    <source>
        <dbReference type="ARBA" id="ARBA00010528"/>
    </source>
</evidence>
<dbReference type="EMBL" id="BKCP01011292">
    <property type="protein sequence ID" value="GER54617.1"/>
    <property type="molecule type" value="Genomic_DNA"/>
</dbReference>
<dbReference type="SUPFAM" id="SSF52166">
    <property type="entry name" value="Ribosomal protein L4"/>
    <property type="match status" value="1"/>
</dbReference>
<keyword evidence="4" id="KW-0472">Membrane</keyword>
<keyword evidence="4" id="KW-0812">Transmembrane</keyword>
<keyword evidence="4" id="KW-1133">Transmembrane helix</keyword>
<evidence type="ECO:0000313" key="5">
    <source>
        <dbReference type="EMBL" id="GER54617.1"/>
    </source>
</evidence>
<dbReference type="Gene3D" id="3.40.1370.10">
    <property type="match status" value="1"/>
</dbReference>
<dbReference type="GO" id="GO:1990904">
    <property type="term" value="C:ribonucleoprotein complex"/>
    <property type="evidence" value="ECO:0007669"/>
    <property type="project" value="UniProtKB-KW"/>
</dbReference>
<sequence>MFSNRHEKSGNEQFCTELSKWIFHERSHLKVNHDDRTGKARGFWHQDLQKGRRFLPRVTLYVGDIDEERSRYVRQTLPMTHDGTPKECSLAQLLTRQGSYDREGVGIAHPNCLFLLFIKVCLSKLQGSHSTKTKSEVSGIRRKTWWQKGTERARHETLFAPHVPLFCLDISCPTPETSLLNLVCPDISWNWPYNAVNMNILYVRMKKLLLIVEFPLWSKEKSKLRWPAASDSGSNFGRLMLSVGELTFRLNLETSIFAVYTTNGIISRILYHVVVLGYLTAQMRISKVRDLAVDTG</sequence>
<reference evidence="6" key="1">
    <citation type="journal article" date="2019" name="Curr. Biol.">
        <title>Genome Sequence of Striga asiatica Provides Insight into the Evolution of Plant Parasitism.</title>
        <authorList>
            <person name="Yoshida S."/>
            <person name="Kim S."/>
            <person name="Wafula E.K."/>
            <person name="Tanskanen J."/>
            <person name="Kim Y.M."/>
            <person name="Honaas L."/>
            <person name="Yang Z."/>
            <person name="Spallek T."/>
            <person name="Conn C.E."/>
            <person name="Ichihashi Y."/>
            <person name="Cheong K."/>
            <person name="Cui S."/>
            <person name="Der J.P."/>
            <person name="Gundlach H."/>
            <person name="Jiao Y."/>
            <person name="Hori C."/>
            <person name="Ishida J.K."/>
            <person name="Kasahara H."/>
            <person name="Kiba T."/>
            <person name="Kim M.S."/>
            <person name="Koo N."/>
            <person name="Laohavisit A."/>
            <person name="Lee Y.H."/>
            <person name="Lumba S."/>
            <person name="McCourt P."/>
            <person name="Mortimer J.C."/>
            <person name="Mutuku J.M."/>
            <person name="Nomura T."/>
            <person name="Sasaki-Sekimoto Y."/>
            <person name="Seto Y."/>
            <person name="Wang Y."/>
            <person name="Wakatake T."/>
            <person name="Sakakibara H."/>
            <person name="Demura T."/>
            <person name="Yamaguchi S."/>
            <person name="Yoneyama K."/>
            <person name="Manabe R.I."/>
            <person name="Nelson D.C."/>
            <person name="Schulman A.H."/>
            <person name="Timko M.P."/>
            <person name="dePamphilis C.W."/>
            <person name="Choi D."/>
            <person name="Shirasu K."/>
        </authorList>
    </citation>
    <scope>NUCLEOTIDE SEQUENCE [LARGE SCALE GENOMIC DNA]</scope>
    <source>
        <strain evidence="6">cv. UVA1</strain>
    </source>
</reference>
<dbReference type="Proteomes" id="UP000325081">
    <property type="component" value="Unassembled WGS sequence"/>
</dbReference>
<dbReference type="InterPro" id="IPR002136">
    <property type="entry name" value="Ribosomal_uL4"/>
</dbReference>
<dbReference type="InterPro" id="IPR023574">
    <property type="entry name" value="Ribosomal_uL4_dom_sf"/>
</dbReference>
<keyword evidence="2 5" id="KW-0689">Ribosomal protein</keyword>
<dbReference type="OrthoDB" id="10660160at2759"/>
<evidence type="ECO:0000313" key="6">
    <source>
        <dbReference type="Proteomes" id="UP000325081"/>
    </source>
</evidence>
<dbReference type="GO" id="GO:0005840">
    <property type="term" value="C:ribosome"/>
    <property type="evidence" value="ECO:0007669"/>
    <property type="project" value="UniProtKB-KW"/>
</dbReference>
<name>A0A5A7RDH8_STRAF</name>
<keyword evidence="6" id="KW-1185">Reference proteome</keyword>
<comment type="similarity">
    <text evidence="1">Belongs to the universal ribosomal protein uL4 family.</text>
</comment>
<dbReference type="GO" id="GO:0006412">
    <property type="term" value="P:translation"/>
    <property type="evidence" value="ECO:0007669"/>
    <property type="project" value="InterPro"/>
</dbReference>
<proteinExistence type="inferred from homology"/>
<dbReference type="GO" id="GO:0003735">
    <property type="term" value="F:structural constituent of ribosome"/>
    <property type="evidence" value="ECO:0007669"/>
    <property type="project" value="InterPro"/>
</dbReference>
<protein>
    <submittedName>
        <fullName evidence="5">50S ribosomal protein L4</fullName>
    </submittedName>
</protein>
<dbReference type="AlphaFoldDB" id="A0A5A7RDH8"/>
<evidence type="ECO:0000256" key="3">
    <source>
        <dbReference type="ARBA" id="ARBA00023274"/>
    </source>
</evidence>
<dbReference type="Pfam" id="PF00573">
    <property type="entry name" value="Ribosomal_L4"/>
    <property type="match status" value="1"/>
</dbReference>
<organism evidence="5 6">
    <name type="scientific">Striga asiatica</name>
    <name type="common">Asiatic witchweed</name>
    <name type="synonym">Buchnera asiatica</name>
    <dbReference type="NCBI Taxonomy" id="4170"/>
    <lineage>
        <taxon>Eukaryota</taxon>
        <taxon>Viridiplantae</taxon>
        <taxon>Streptophyta</taxon>
        <taxon>Embryophyta</taxon>
        <taxon>Tracheophyta</taxon>
        <taxon>Spermatophyta</taxon>
        <taxon>Magnoliopsida</taxon>
        <taxon>eudicotyledons</taxon>
        <taxon>Gunneridae</taxon>
        <taxon>Pentapetalae</taxon>
        <taxon>asterids</taxon>
        <taxon>lamiids</taxon>
        <taxon>Lamiales</taxon>
        <taxon>Orobanchaceae</taxon>
        <taxon>Buchnereae</taxon>
        <taxon>Striga</taxon>
    </lineage>
</organism>
<comment type="caution">
    <text evidence="5">The sequence shown here is derived from an EMBL/GenBank/DDBJ whole genome shotgun (WGS) entry which is preliminary data.</text>
</comment>
<evidence type="ECO:0000256" key="4">
    <source>
        <dbReference type="SAM" id="Phobius"/>
    </source>
</evidence>
<evidence type="ECO:0000256" key="2">
    <source>
        <dbReference type="ARBA" id="ARBA00022980"/>
    </source>
</evidence>